<dbReference type="Proteomes" id="UP000199459">
    <property type="component" value="Unassembled WGS sequence"/>
</dbReference>
<sequence>MDNQENINSIIYSEDGVDDIKVIIDDDTIWATQKNISDIFSVAKNTVGEHLSNIYKEGELNRDSTTRKFRVVQIEGDREVLRNIEHHNLDAIISVGYRVNSQKATKFRIWATGIIKQYIRDGYVINEAVLRDDPKRLNELAAKIRELRASEKNVFAQVKDCFKLSASDYEPTSDEVRSFYSLLQDKFHHAITKMTASKLIKDRADATEDNMGLISFKELLPTKQEAKTGKNYLTEDELYRMYLLSEQFLLFAESSALMGKQLTMKQLHDQLDNLLKLNGYPVFEGYMDYIRDEAMKHAESEYETFIELKKLEMLGVDVDYTDYVIGEYNLYREQMDQITLAKLRDHFRKKYQDIIEHKPKNIGRLTNALRVALDHNPNK</sequence>
<proteinExistence type="predicted"/>
<accession>A0A1H8ISJ0</accession>
<evidence type="ECO:0000313" key="2">
    <source>
        <dbReference type="Proteomes" id="UP000199459"/>
    </source>
</evidence>
<dbReference type="OrthoDB" id="9802752at2"/>
<evidence type="ECO:0000313" key="1">
    <source>
        <dbReference type="EMBL" id="SEN71633.1"/>
    </source>
</evidence>
<dbReference type="EMBL" id="FOCP01000040">
    <property type="protein sequence ID" value="SEN71633.1"/>
    <property type="molecule type" value="Genomic_DNA"/>
</dbReference>
<dbReference type="Pfam" id="PF13310">
    <property type="entry name" value="Virulence_RhuM"/>
    <property type="match status" value="1"/>
</dbReference>
<dbReference type="InterPro" id="IPR011204">
    <property type="entry name" value="Virulence_RhuM-like"/>
</dbReference>
<reference evidence="1 2" key="1">
    <citation type="submission" date="2016-10" db="EMBL/GenBank/DDBJ databases">
        <authorList>
            <person name="de Groot N.N."/>
        </authorList>
    </citation>
    <scope>NUCLEOTIDE SEQUENCE [LARGE SCALE GENOMIC DNA]</scope>
    <source>
        <strain evidence="1 2">Nm22</strain>
    </source>
</reference>
<protein>
    <submittedName>
        <fullName evidence="1">Uncharacterized conserved protein</fullName>
    </submittedName>
</protein>
<dbReference type="PANTHER" id="PTHR35810">
    <property type="entry name" value="CYTOPLASMIC PROTEIN-RELATED"/>
    <property type="match status" value="1"/>
</dbReference>
<gene>
    <name evidence="1" type="ORF">SAMN05216325_1404</name>
</gene>
<dbReference type="RefSeq" id="WP_090634774.1">
    <property type="nucleotide sequence ID" value="NZ_FOCP01000040.1"/>
</dbReference>
<organism evidence="1 2">
    <name type="scientific">Nitrosomonas marina</name>
    <dbReference type="NCBI Taxonomy" id="917"/>
    <lineage>
        <taxon>Bacteria</taxon>
        <taxon>Pseudomonadati</taxon>
        <taxon>Pseudomonadota</taxon>
        <taxon>Betaproteobacteria</taxon>
        <taxon>Nitrosomonadales</taxon>
        <taxon>Nitrosomonadaceae</taxon>
        <taxon>Nitrosomonas</taxon>
    </lineage>
</organism>
<dbReference type="PIRSF" id="PIRSF015268">
    <property type="entry name" value="Virulence_RhuM"/>
    <property type="match status" value="1"/>
</dbReference>
<dbReference type="AlphaFoldDB" id="A0A1H8ISJ0"/>
<name>A0A1H8ISJ0_9PROT</name>
<dbReference type="PANTHER" id="PTHR35810:SF1">
    <property type="entry name" value="CYTOPLASMIC PROTEIN"/>
    <property type="match status" value="1"/>
</dbReference>